<reference evidence="2" key="1">
    <citation type="submission" date="2019-04" db="EMBL/GenBank/DDBJ databases">
        <title>Draft genome sequence of Pseudonocardiaceae bacterium SL3-2-4.</title>
        <authorList>
            <person name="Ningsih F."/>
            <person name="Yokota A."/>
            <person name="Sakai Y."/>
            <person name="Nanatani K."/>
            <person name="Yabe S."/>
            <person name="Oetari A."/>
            <person name="Sjamsuridzal W."/>
        </authorList>
    </citation>
    <scope>NUCLEOTIDE SEQUENCE [LARGE SCALE GENOMIC DNA]</scope>
    <source>
        <strain evidence="2">SL3-2-4</strain>
    </source>
</reference>
<dbReference type="AlphaFoldDB" id="A0A4D4IZU5"/>
<dbReference type="EMBL" id="BJFL01000001">
    <property type="protein sequence ID" value="GDY28624.1"/>
    <property type="molecule type" value="Genomic_DNA"/>
</dbReference>
<dbReference type="NCBIfam" id="TIGR02122">
    <property type="entry name" value="TRAP_TAXI"/>
    <property type="match status" value="1"/>
</dbReference>
<dbReference type="PROSITE" id="PS51318">
    <property type="entry name" value="TAT"/>
    <property type="match status" value="1"/>
</dbReference>
<dbReference type="PANTHER" id="PTHR42941">
    <property type="entry name" value="SLL1037 PROTEIN"/>
    <property type="match status" value="1"/>
</dbReference>
<dbReference type="InterPro" id="IPR006311">
    <property type="entry name" value="TAT_signal"/>
</dbReference>
<gene>
    <name evidence="1" type="ORF">GTS_02570</name>
</gene>
<dbReference type="OrthoDB" id="5582316at2"/>
<protein>
    <submittedName>
        <fullName evidence="1">C4-dicarboxylate ABC transporter substrate-binding protein</fullName>
    </submittedName>
</protein>
<dbReference type="PANTHER" id="PTHR42941:SF1">
    <property type="entry name" value="SLL1037 PROTEIN"/>
    <property type="match status" value="1"/>
</dbReference>
<evidence type="ECO:0000313" key="2">
    <source>
        <dbReference type="Proteomes" id="UP000298860"/>
    </source>
</evidence>
<dbReference type="SUPFAM" id="SSF53850">
    <property type="entry name" value="Periplasmic binding protein-like II"/>
    <property type="match status" value="1"/>
</dbReference>
<name>A0A4D4IZU5_9PSEU</name>
<dbReference type="InterPro" id="IPR011852">
    <property type="entry name" value="TRAP_TAXI"/>
</dbReference>
<dbReference type="Gene3D" id="3.40.190.10">
    <property type="entry name" value="Periplasmic binding protein-like II"/>
    <property type="match status" value="2"/>
</dbReference>
<proteinExistence type="predicted"/>
<dbReference type="RefSeq" id="WP_137811823.1">
    <property type="nucleotide sequence ID" value="NZ_BJFL01000001.1"/>
</dbReference>
<organism evidence="1 2">
    <name type="scientific">Gandjariella thermophila</name>
    <dbReference type="NCBI Taxonomy" id="1931992"/>
    <lineage>
        <taxon>Bacteria</taxon>
        <taxon>Bacillati</taxon>
        <taxon>Actinomycetota</taxon>
        <taxon>Actinomycetes</taxon>
        <taxon>Pseudonocardiales</taxon>
        <taxon>Pseudonocardiaceae</taxon>
        <taxon>Gandjariella</taxon>
    </lineage>
</organism>
<dbReference type="Proteomes" id="UP000298860">
    <property type="component" value="Unassembled WGS sequence"/>
</dbReference>
<accession>A0A4D4IZU5</accession>
<evidence type="ECO:0000313" key="1">
    <source>
        <dbReference type="EMBL" id="GDY28624.1"/>
    </source>
</evidence>
<comment type="caution">
    <text evidence="1">The sequence shown here is derived from an EMBL/GenBank/DDBJ whole genome shotgun (WGS) entry which is preliminary data.</text>
</comment>
<keyword evidence="2" id="KW-1185">Reference proteome</keyword>
<dbReference type="Pfam" id="PF16868">
    <property type="entry name" value="NMT1_3"/>
    <property type="match status" value="1"/>
</dbReference>
<sequence>MRTPRSARRAWAATGTRATGATRRAVLRAALAGATASAFGTAAGCAAGSYRGPDRPLMVAAGEPGGFYLAFAEQLATAVSVAEPRLHAQAAATEGSQDNIAMLRDGRADLALVLADSAVAAFHGQAPFGAPTRLRALGRVYENYLQLVVRADGQLRTVADLAGHTAALGAAGSGAAVCGDRMVAVLGLRPGVDLSVVHLPLADAVGGLVAGRIDALLWSGGVPTPALAELDERVGIHLLPLNTVLPELRARYGRVYEQVPVPSGAYRLVRELPTVGVANLLLCRPELADDLAAAVVRVLVRDAGRLVPQQALGTQFLDARTLIGTGDIPLHPGAAAAYRELHG</sequence>